<comment type="caution">
    <text evidence="8">The sequence shown here is derived from an EMBL/GenBank/DDBJ whole genome shotgun (WGS) entry which is preliminary data.</text>
</comment>
<reference evidence="8" key="2">
    <citation type="journal article" date="2013" name="Mar. Genomics">
        <title>Expression of sulfatases in Rhodopirellula baltica and the diversity of sulfatases in the genus Rhodopirellula.</title>
        <authorList>
            <person name="Wegner C.E."/>
            <person name="Richter-Heitmann T."/>
            <person name="Klindworth A."/>
            <person name="Klockow C."/>
            <person name="Richter M."/>
            <person name="Achstetter T."/>
            <person name="Glockner F.O."/>
            <person name="Harder J."/>
        </authorList>
    </citation>
    <scope>NUCLEOTIDE SEQUENCE [LARGE SCALE GENOMIC DNA]</scope>
    <source>
        <strain evidence="8">6C</strain>
    </source>
</reference>
<accession>M2BAH4</accession>
<evidence type="ECO:0000256" key="3">
    <source>
        <dbReference type="ARBA" id="ARBA00022723"/>
    </source>
</evidence>
<keyword evidence="9" id="KW-1185">Reference proteome</keyword>
<evidence type="ECO:0000313" key="8">
    <source>
        <dbReference type="EMBL" id="EMB19134.1"/>
    </source>
</evidence>
<evidence type="ECO:0000256" key="6">
    <source>
        <dbReference type="ARBA" id="ARBA00022837"/>
    </source>
</evidence>
<dbReference type="PANTHER" id="PTHR42693:SF42">
    <property type="entry name" value="ARYLSULFATASE G"/>
    <property type="match status" value="1"/>
</dbReference>
<dbReference type="PANTHER" id="PTHR42693">
    <property type="entry name" value="ARYLSULFATASE FAMILY MEMBER"/>
    <property type="match status" value="1"/>
</dbReference>
<keyword evidence="3" id="KW-0479">Metal-binding</keyword>
<dbReference type="Pfam" id="PF00884">
    <property type="entry name" value="Sulfatase"/>
    <property type="match status" value="1"/>
</dbReference>
<dbReference type="InterPro" id="IPR017850">
    <property type="entry name" value="Alkaline_phosphatase_core_sf"/>
</dbReference>
<keyword evidence="5" id="KW-0378">Hydrolase</keyword>
<keyword evidence="4" id="KW-0732">Signal</keyword>
<dbReference type="EMBL" id="ANMO01000011">
    <property type="protein sequence ID" value="EMB19134.1"/>
    <property type="molecule type" value="Genomic_DNA"/>
</dbReference>
<evidence type="ECO:0000259" key="7">
    <source>
        <dbReference type="Pfam" id="PF00884"/>
    </source>
</evidence>
<evidence type="ECO:0000256" key="4">
    <source>
        <dbReference type="ARBA" id="ARBA00022729"/>
    </source>
</evidence>
<dbReference type="InterPro" id="IPR050738">
    <property type="entry name" value="Sulfatase"/>
</dbReference>
<proteinExistence type="inferred from homology"/>
<comment type="cofactor">
    <cofactor evidence="1">
        <name>Ca(2+)</name>
        <dbReference type="ChEBI" id="CHEBI:29108"/>
    </cofactor>
</comment>
<evidence type="ECO:0000256" key="5">
    <source>
        <dbReference type="ARBA" id="ARBA00022801"/>
    </source>
</evidence>
<keyword evidence="6" id="KW-0106">Calcium</keyword>
<dbReference type="PATRIC" id="fig|1263867.3.peg.275"/>
<dbReference type="InterPro" id="IPR000917">
    <property type="entry name" value="Sulfatase_N"/>
</dbReference>
<name>M2BAH4_9BACT</name>
<evidence type="ECO:0000313" key="9">
    <source>
        <dbReference type="Proteomes" id="UP000011529"/>
    </source>
</evidence>
<dbReference type="GO" id="GO:0046872">
    <property type="term" value="F:metal ion binding"/>
    <property type="evidence" value="ECO:0007669"/>
    <property type="project" value="UniProtKB-KW"/>
</dbReference>
<dbReference type="SUPFAM" id="SSF53649">
    <property type="entry name" value="Alkaline phosphatase-like"/>
    <property type="match status" value="1"/>
</dbReference>
<organism evidence="8 9">
    <name type="scientific">Rhodopirellula europaea 6C</name>
    <dbReference type="NCBI Taxonomy" id="1263867"/>
    <lineage>
        <taxon>Bacteria</taxon>
        <taxon>Pseudomonadati</taxon>
        <taxon>Planctomycetota</taxon>
        <taxon>Planctomycetia</taxon>
        <taxon>Pirellulales</taxon>
        <taxon>Pirellulaceae</taxon>
        <taxon>Rhodopirellula</taxon>
    </lineage>
</organism>
<evidence type="ECO:0000256" key="2">
    <source>
        <dbReference type="ARBA" id="ARBA00008779"/>
    </source>
</evidence>
<dbReference type="CDD" id="cd16027">
    <property type="entry name" value="SGSH"/>
    <property type="match status" value="1"/>
</dbReference>
<dbReference type="AlphaFoldDB" id="M2BAH4"/>
<dbReference type="Gene3D" id="3.40.720.10">
    <property type="entry name" value="Alkaline Phosphatase, subunit A"/>
    <property type="match status" value="1"/>
</dbReference>
<comment type="similarity">
    <text evidence="2">Belongs to the sulfatase family.</text>
</comment>
<feature type="domain" description="Sulfatase N-terminal" evidence="7">
    <location>
        <begin position="68"/>
        <end position="371"/>
    </location>
</feature>
<sequence length="484" mass="54205">MFRHRPANEFGLSGRGDSVAERWPFLDQRITPARQQVNRAYTRMIAACVVVLIGGLIVHDGTHADDRPNIVLILGDDQAWSDYGFMKHPDIETPNLDKLAASGLVFPRGYVASPLCRPSLASIVTGRFPFEHGVTGNDVDGRNNRAELDVPMRKQFHAVPSFVRSLTAAGYVAHQSGKWWEGSYKDGGFTHGMTHGNPARGGRHGDAGLAIGRRGMEPIEDFIDDAVEAETPFFVWYAPFLPHTPHNPPPRLLQKYMQPDRASDVAKYYAMCEWFDETCGTLLRHLDEAGVTENTLVLFLCDNGWAATSTNASDPQQSQWSGFALRSKGSPYENGIRTPFLVSWPGQIEPGVCDDLAHSIDLYPTIADAAGLEPPDDLPGINLMDADVRQARHQVFGVTHSIHNMTVGDPDDTQQYLWTVTRRWKLIERFNGVDTTNYKRVHSWDQTPVHLYDIQSDPSEQNNLADQYPDRVDELKQSIADWRE</sequence>
<gene>
    <name evidence="8" type="ORF">RE6C_00252</name>
</gene>
<protein>
    <submittedName>
        <fullName evidence="8">Sulfatase atsG</fullName>
    </submittedName>
</protein>
<reference evidence="8" key="1">
    <citation type="submission" date="2012-11" db="EMBL/GenBank/DDBJ databases">
        <title>Permanent draft genomes of Rhodopirellula europaea strain SH398 and 6C.</title>
        <authorList>
            <person name="Richter M."/>
            <person name="Richter-Heitmann T."/>
            <person name="Frank C."/>
            <person name="Harder J."/>
            <person name="Glockner F.O."/>
        </authorList>
    </citation>
    <scope>NUCLEOTIDE SEQUENCE</scope>
    <source>
        <strain evidence="8">6C</strain>
    </source>
</reference>
<dbReference type="Proteomes" id="UP000011529">
    <property type="component" value="Unassembled WGS sequence"/>
</dbReference>
<evidence type="ECO:0000256" key="1">
    <source>
        <dbReference type="ARBA" id="ARBA00001913"/>
    </source>
</evidence>
<dbReference type="GO" id="GO:0004065">
    <property type="term" value="F:arylsulfatase activity"/>
    <property type="evidence" value="ECO:0007669"/>
    <property type="project" value="TreeGrafter"/>
</dbReference>
<dbReference type="Gene3D" id="3.30.1120.10">
    <property type="match status" value="1"/>
</dbReference>